<proteinExistence type="predicted"/>
<evidence type="ECO:0000313" key="5">
    <source>
        <dbReference type="Proteomes" id="UP001209570"/>
    </source>
</evidence>
<dbReference type="InterPro" id="IPR006652">
    <property type="entry name" value="Kelch_1"/>
</dbReference>
<dbReference type="Gene3D" id="2.120.10.80">
    <property type="entry name" value="Kelch-type beta propeller"/>
    <property type="match status" value="3"/>
</dbReference>
<dbReference type="InterPro" id="IPR052124">
    <property type="entry name" value="Rab9_kelch_effector"/>
</dbReference>
<dbReference type="AlphaFoldDB" id="A0AAD5LT86"/>
<evidence type="ECO:0000256" key="3">
    <source>
        <dbReference type="SAM" id="MobiDB-lite"/>
    </source>
</evidence>
<reference evidence="4" key="1">
    <citation type="submission" date="2021-12" db="EMBL/GenBank/DDBJ databases">
        <title>Prjna785345.</title>
        <authorList>
            <person name="Rujirawat T."/>
            <person name="Krajaejun T."/>
        </authorList>
    </citation>
    <scope>NUCLEOTIDE SEQUENCE</scope>
    <source>
        <strain evidence="4">Pi057C3</strain>
    </source>
</reference>
<dbReference type="EMBL" id="JAKCXM010000006">
    <property type="protein sequence ID" value="KAJ0409075.1"/>
    <property type="molecule type" value="Genomic_DNA"/>
</dbReference>
<dbReference type="Pfam" id="PF01344">
    <property type="entry name" value="Kelch_1"/>
    <property type="match status" value="1"/>
</dbReference>
<evidence type="ECO:0008006" key="6">
    <source>
        <dbReference type="Google" id="ProtNLM"/>
    </source>
</evidence>
<feature type="region of interest" description="Disordered" evidence="3">
    <location>
        <begin position="334"/>
        <end position="360"/>
    </location>
</feature>
<dbReference type="InterPro" id="IPR015915">
    <property type="entry name" value="Kelch-typ_b-propeller"/>
</dbReference>
<feature type="region of interest" description="Disordered" evidence="3">
    <location>
        <begin position="1"/>
        <end position="46"/>
    </location>
</feature>
<gene>
    <name evidence="4" type="ORF">P43SY_002209</name>
</gene>
<comment type="caution">
    <text evidence="4">The sequence shown here is derived from an EMBL/GenBank/DDBJ whole genome shotgun (WGS) entry which is preliminary data.</text>
</comment>
<dbReference type="PANTHER" id="PTHR46647:SF1">
    <property type="entry name" value="RAB9 EFFECTOR PROTEIN WITH KELCH MOTIFS"/>
    <property type="match status" value="1"/>
</dbReference>
<protein>
    <recommendedName>
        <fullName evidence="6">Galactose oxidase</fullName>
    </recommendedName>
</protein>
<dbReference type="Pfam" id="PF24681">
    <property type="entry name" value="Kelch_KLHDC2_KLHL20_DRC7"/>
    <property type="match status" value="2"/>
</dbReference>
<dbReference type="Proteomes" id="UP001209570">
    <property type="component" value="Unassembled WGS sequence"/>
</dbReference>
<evidence type="ECO:0000256" key="2">
    <source>
        <dbReference type="ARBA" id="ARBA00022737"/>
    </source>
</evidence>
<keyword evidence="2" id="KW-0677">Repeat</keyword>
<organism evidence="4 5">
    <name type="scientific">Pythium insidiosum</name>
    <name type="common">Pythiosis disease agent</name>
    <dbReference type="NCBI Taxonomy" id="114742"/>
    <lineage>
        <taxon>Eukaryota</taxon>
        <taxon>Sar</taxon>
        <taxon>Stramenopiles</taxon>
        <taxon>Oomycota</taxon>
        <taxon>Peronosporomycetes</taxon>
        <taxon>Pythiales</taxon>
        <taxon>Pythiaceae</taxon>
        <taxon>Pythium</taxon>
    </lineage>
</organism>
<accession>A0AAD5LT86</accession>
<keyword evidence="1" id="KW-0880">Kelch repeat</keyword>
<feature type="compositionally biased region" description="Low complexity" evidence="3">
    <location>
        <begin position="1"/>
        <end position="14"/>
    </location>
</feature>
<evidence type="ECO:0000256" key="1">
    <source>
        <dbReference type="ARBA" id="ARBA00022441"/>
    </source>
</evidence>
<dbReference type="PANTHER" id="PTHR46647">
    <property type="entry name" value="RAB9 EFFECTOR PROTEIN WITH KELCH MOTIFS"/>
    <property type="match status" value="1"/>
</dbReference>
<keyword evidence="5" id="KW-1185">Reference proteome</keyword>
<feature type="compositionally biased region" description="Polar residues" evidence="3">
    <location>
        <begin position="15"/>
        <end position="26"/>
    </location>
</feature>
<name>A0AAD5LT86_PYTIN</name>
<dbReference type="SUPFAM" id="SSF117281">
    <property type="entry name" value="Kelch motif"/>
    <property type="match status" value="2"/>
</dbReference>
<evidence type="ECO:0000313" key="4">
    <source>
        <dbReference type="EMBL" id="KAJ0409075.1"/>
    </source>
</evidence>
<sequence length="426" mass="47048">MRSPASSPAISPTSRGVSFSSTPNKQSPEELDPEATPRAKSSDDADVRAGHVEIEWSLPKIEGDAPCPRGGHSAVLADTQLLIFGGHYFGGHGAFVYLNDLHRLDLETSTWHAIPFPERDAVVPRPRYDHRALLLNGGTRMFVFGGRSEGGATCRDMFFLDLTTVTWLQVQWTTESPAGRFGHGLAALDDAVMWLFGGWDGHRSMNDLWAFDSTAFMWQRPTCHGKAPTPRHGHSMVPLSSDLLMVYGGYTVKGGDTMTLPVYNKDIYLLDVETRTWSRPRLTGEYPVATFGQSLCLHNELAFLVGGWAGTERTPLYMGDKQVRALVQMLAREERLGSGSSTSSKEQRATRKRHTRELKTTSPTLRVLDVTRMQWFRVVSHGIAVSNRYGHSCTIVGPHLFVFGGWDGNRALNQLVVGEFTVGATG</sequence>
<feature type="compositionally biased region" description="Basic and acidic residues" evidence="3">
    <location>
        <begin position="35"/>
        <end position="46"/>
    </location>
</feature>